<organism evidence="2 3">
    <name type="scientific">Streptomyces minutiscleroticus</name>
    <dbReference type="NCBI Taxonomy" id="68238"/>
    <lineage>
        <taxon>Bacteria</taxon>
        <taxon>Bacillati</taxon>
        <taxon>Actinomycetota</taxon>
        <taxon>Actinomycetes</taxon>
        <taxon>Kitasatosporales</taxon>
        <taxon>Streptomycetaceae</taxon>
        <taxon>Streptomyces</taxon>
    </lineage>
</organism>
<sequence length="72" mass="7401">MTSGLPSETPDDSVPERLAVPSRPVPSYNGGTEGVNSETEPVPQARVHVDATPAGRGQHVGDATVRFCASSA</sequence>
<comment type="caution">
    <text evidence="2">The sequence shown here is derived from an EMBL/GenBank/DDBJ whole genome shotgun (WGS) entry which is preliminary data.</text>
</comment>
<evidence type="ECO:0000313" key="2">
    <source>
        <dbReference type="EMBL" id="GGY00991.1"/>
    </source>
</evidence>
<dbReference type="EMBL" id="BMVU01000044">
    <property type="protein sequence ID" value="GGY00991.1"/>
    <property type="molecule type" value="Genomic_DNA"/>
</dbReference>
<accession>A0A918NX49</accession>
<protein>
    <submittedName>
        <fullName evidence="2">Uncharacterized protein</fullName>
    </submittedName>
</protein>
<name>A0A918NX49_9ACTN</name>
<reference evidence="2" key="1">
    <citation type="journal article" date="2014" name="Int. J. Syst. Evol. Microbiol.">
        <title>Complete genome sequence of Corynebacterium casei LMG S-19264T (=DSM 44701T), isolated from a smear-ripened cheese.</title>
        <authorList>
            <consortium name="US DOE Joint Genome Institute (JGI-PGF)"/>
            <person name="Walter F."/>
            <person name="Albersmeier A."/>
            <person name="Kalinowski J."/>
            <person name="Ruckert C."/>
        </authorList>
    </citation>
    <scope>NUCLEOTIDE SEQUENCE</scope>
    <source>
        <strain evidence="2">JCM 4790</strain>
    </source>
</reference>
<proteinExistence type="predicted"/>
<dbReference type="Proteomes" id="UP000619244">
    <property type="component" value="Unassembled WGS sequence"/>
</dbReference>
<dbReference type="AlphaFoldDB" id="A0A918NX49"/>
<evidence type="ECO:0000256" key="1">
    <source>
        <dbReference type="SAM" id="MobiDB-lite"/>
    </source>
</evidence>
<feature type="region of interest" description="Disordered" evidence="1">
    <location>
        <begin position="1"/>
        <end position="43"/>
    </location>
</feature>
<keyword evidence="3" id="KW-1185">Reference proteome</keyword>
<evidence type="ECO:0000313" key="3">
    <source>
        <dbReference type="Proteomes" id="UP000619244"/>
    </source>
</evidence>
<gene>
    <name evidence="2" type="ORF">GCM10010358_63690</name>
</gene>
<reference evidence="2" key="2">
    <citation type="submission" date="2020-09" db="EMBL/GenBank/DDBJ databases">
        <authorList>
            <person name="Sun Q."/>
            <person name="Ohkuma M."/>
        </authorList>
    </citation>
    <scope>NUCLEOTIDE SEQUENCE</scope>
    <source>
        <strain evidence="2">JCM 4790</strain>
    </source>
</reference>